<evidence type="ECO:0000256" key="1">
    <source>
        <dbReference type="ARBA" id="ARBA00003618"/>
    </source>
</evidence>
<comment type="similarity">
    <text evidence="2">Belongs to the RecN family.</text>
</comment>
<dbReference type="RefSeq" id="WP_228703688.1">
    <property type="nucleotide sequence ID" value="NZ_CP012418.1"/>
</dbReference>
<keyword evidence="11" id="KW-1185">Reference proteome</keyword>
<organism evidence="10 11">
    <name type="scientific">Kangiella sediminilitoris</name>
    <dbReference type="NCBI Taxonomy" id="1144748"/>
    <lineage>
        <taxon>Bacteria</taxon>
        <taxon>Pseudomonadati</taxon>
        <taxon>Pseudomonadota</taxon>
        <taxon>Gammaproteobacteria</taxon>
        <taxon>Kangiellales</taxon>
        <taxon>Kangiellaceae</taxon>
        <taxon>Kangiella</taxon>
    </lineage>
</organism>
<dbReference type="PATRIC" id="fig|1144748.3.peg.221"/>
<evidence type="ECO:0000313" key="11">
    <source>
        <dbReference type="Proteomes" id="UP000094147"/>
    </source>
</evidence>
<dbReference type="PANTHER" id="PTHR11059:SF0">
    <property type="entry name" value="DNA REPAIR PROTEIN RECN"/>
    <property type="match status" value="1"/>
</dbReference>
<dbReference type="PANTHER" id="PTHR11059">
    <property type="entry name" value="DNA REPAIR PROTEIN RECN"/>
    <property type="match status" value="1"/>
</dbReference>
<dbReference type="InterPro" id="IPR027417">
    <property type="entry name" value="P-loop_NTPase"/>
</dbReference>
<evidence type="ECO:0000256" key="6">
    <source>
        <dbReference type="ARBA" id="ARBA00022840"/>
    </source>
</evidence>
<name>A0A1B3B821_9GAMM</name>
<keyword evidence="6" id="KW-0067">ATP-binding</keyword>
<dbReference type="InterPro" id="IPR004604">
    <property type="entry name" value="DNA_recomb/repair_RecN"/>
</dbReference>
<dbReference type="AlphaFoldDB" id="A0A1B3B821"/>
<gene>
    <name evidence="10" type="ORF">KS2013_216</name>
</gene>
<evidence type="ECO:0000256" key="8">
    <source>
        <dbReference type="ARBA" id="ARBA00033408"/>
    </source>
</evidence>
<reference evidence="11" key="1">
    <citation type="submission" date="2015-08" db="EMBL/GenBank/DDBJ databases">
        <authorList>
            <person name="Kim K.M."/>
        </authorList>
    </citation>
    <scope>NUCLEOTIDE SEQUENCE [LARGE SCALE GENOMIC DNA]</scope>
    <source>
        <strain evidence="11">KCTC 23892</strain>
    </source>
</reference>
<accession>A0A1B3B821</accession>
<sequence length="64" mass="7257">MTHQAQVAAQGHQHLMVSKAQDKKSTQTELHQLNNNQRVEELARMIGGVEITETIRSHARELLN</sequence>
<dbReference type="GO" id="GO:0043590">
    <property type="term" value="C:bacterial nucleoid"/>
    <property type="evidence" value="ECO:0007669"/>
    <property type="project" value="TreeGrafter"/>
</dbReference>
<evidence type="ECO:0000256" key="3">
    <source>
        <dbReference type="ARBA" id="ARBA00021315"/>
    </source>
</evidence>
<dbReference type="STRING" id="1144748.KS2013_216"/>
<dbReference type="EMBL" id="CP012418">
    <property type="protein sequence ID" value="AOE48944.1"/>
    <property type="molecule type" value="Genomic_DNA"/>
</dbReference>
<keyword evidence="5" id="KW-0227">DNA damage</keyword>
<dbReference type="Gene3D" id="3.40.50.300">
    <property type="entry name" value="P-loop containing nucleotide triphosphate hydrolases"/>
    <property type="match status" value="1"/>
</dbReference>
<keyword evidence="4" id="KW-0547">Nucleotide-binding</keyword>
<dbReference type="GO" id="GO:0006281">
    <property type="term" value="P:DNA repair"/>
    <property type="evidence" value="ECO:0007669"/>
    <property type="project" value="UniProtKB-KW"/>
</dbReference>
<evidence type="ECO:0000256" key="7">
    <source>
        <dbReference type="ARBA" id="ARBA00023204"/>
    </source>
</evidence>
<evidence type="ECO:0000313" key="10">
    <source>
        <dbReference type="EMBL" id="AOE48944.1"/>
    </source>
</evidence>
<protein>
    <recommendedName>
        <fullName evidence="3">DNA repair protein RecN</fullName>
    </recommendedName>
    <alternativeName>
        <fullName evidence="8">Recombination protein N</fullName>
    </alternativeName>
</protein>
<dbReference type="GO" id="GO:0005524">
    <property type="term" value="F:ATP binding"/>
    <property type="evidence" value="ECO:0007669"/>
    <property type="project" value="UniProtKB-KW"/>
</dbReference>
<proteinExistence type="inferred from homology"/>
<evidence type="ECO:0000256" key="9">
    <source>
        <dbReference type="SAM" id="MobiDB-lite"/>
    </source>
</evidence>
<evidence type="ECO:0000256" key="2">
    <source>
        <dbReference type="ARBA" id="ARBA00009441"/>
    </source>
</evidence>
<feature type="compositionally biased region" description="Low complexity" evidence="9">
    <location>
        <begin position="1"/>
        <end position="14"/>
    </location>
</feature>
<comment type="function">
    <text evidence="1">May be involved in recombinational repair of damaged DNA.</text>
</comment>
<evidence type="ECO:0000256" key="4">
    <source>
        <dbReference type="ARBA" id="ARBA00022741"/>
    </source>
</evidence>
<keyword evidence="7" id="KW-0234">DNA repair</keyword>
<dbReference type="GO" id="GO:0006310">
    <property type="term" value="P:DNA recombination"/>
    <property type="evidence" value="ECO:0007669"/>
    <property type="project" value="InterPro"/>
</dbReference>
<evidence type="ECO:0000256" key="5">
    <source>
        <dbReference type="ARBA" id="ARBA00022763"/>
    </source>
</evidence>
<dbReference type="GO" id="GO:0009432">
    <property type="term" value="P:SOS response"/>
    <property type="evidence" value="ECO:0007669"/>
    <property type="project" value="TreeGrafter"/>
</dbReference>
<feature type="region of interest" description="Disordered" evidence="9">
    <location>
        <begin position="1"/>
        <end position="27"/>
    </location>
</feature>
<dbReference type="KEGG" id="ksd:KS2013_216"/>
<dbReference type="Proteomes" id="UP000094147">
    <property type="component" value="Chromosome"/>
</dbReference>